<dbReference type="AlphaFoldDB" id="A0A5C6XJC8"/>
<comment type="caution">
    <text evidence="3">The sequence shown here is derived from an EMBL/GenBank/DDBJ whole genome shotgun (WGS) entry which is preliminary data.</text>
</comment>
<protein>
    <submittedName>
        <fullName evidence="3">SDR family oxidoreductase</fullName>
    </submittedName>
</protein>
<dbReference type="GO" id="GO:0016616">
    <property type="term" value="F:oxidoreductase activity, acting on the CH-OH group of donors, NAD or NADP as acceptor"/>
    <property type="evidence" value="ECO:0007669"/>
    <property type="project" value="TreeGrafter"/>
</dbReference>
<sequence length="257" mass="27887">MSSFWPNLLKRRASRATATFPPYYGAFMTYLVTGANRGIGLEFTRELLKRGESVVATARNPESAEDLKTLQNEYGEHLAIFALDIADVASMEDFAKELGDRAIDVLINNAGILERCGALGEIDYEVIERSFQVNTIGTLRLTELLLPALRRAKDGAKIVNLSSKMGSIAENSSGGSYAYRASKAALNMVTRSLALDLADEGIIAFVVHPGWVQTRMGGPNALIDTETSVTSLLDVIDKADASTSGSFQEWNGNTIAW</sequence>
<feature type="domain" description="Ketoreductase" evidence="2">
    <location>
        <begin position="28"/>
        <end position="214"/>
    </location>
</feature>
<dbReference type="InterPro" id="IPR002347">
    <property type="entry name" value="SDR_fam"/>
</dbReference>
<evidence type="ECO:0000313" key="4">
    <source>
        <dbReference type="Proteomes" id="UP000321412"/>
    </source>
</evidence>
<accession>A0A5C6XJC8</accession>
<dbReference type="EMBL" id="VOSM01000001">
    <property type="protein sequence ID" value="TXD39030.1"/>
    <property type="molecule type" value="Genomic_DNA"/>
</dbReference>
<dbReference type="InterPro" id="IPR057326">
    <property type="entry name" value="KR_dom"/>
</dbReference>
<name>A0A5C6XJC8_9DELT</name>
<comment type="similarity">
    <text evidence="1">Belongs to the short-chain dehydrogenases/reductases (SDR) family.</text>
</comment>
<dbReference type="OrthoDB" id="5334159at2"/>
<evidence type="ECO:0000259" key="2">
    <source>
        <dbReference type="SMART" id="SM00822"/>
    </source>
</evidence>
<dbReference type="SUPFAM" id="SSF51735">
    <property type="entry name" value="NAD(P)-binding Rossmann-fold domains"/>
    <property type="match status" value="1"/>
</dbReference>
<dbReference type="PRINTS" id="PR00080">
    <property type="entry name" value="SDRFAMILY"/>
</dbReference>
<evidence type="ECO:0000256" key="1">
    <source>
        <dbReference type="RuleBase" id="RU000363"/>
    </source>
</evidence>
<dbReference type="SMART" id="SM00822">
    <property type="entry name" value="PKS_KR"/>
    <property type="match status" value="1"/>
</dbReference>
<dbReference type="Proteomes" id="UP000321412">
    <property type="component" value="Unassembled WGS sequence"/>
</dbReference>
<organism evidence="3 4">
    <name type="scientific">Lujinxingia vulgaris</name>
    <dbReference type="NCBI Taxonomy" id="2600176"/>
    <lineage>
        <taxon>Bacteria</taxon>
        <taxon>Deltaproteobacteria</taxon>
        <taxon>Bradymonadales</taxon>
        <taxon>Lujinxingiaceae</taxon>
        <taxon>Lujinxingia</taxon>
    </lineage>
</organism>
<dbReference type="PANTHER" id="PTHR45458">
    <property type="entry name" value="SHORT-CHAIN DEHYDROGENASE/REDUCTASE SDR"/>
    <property type="match status" value="1"/>
</dbReference>
<dbReference type="Gene3D" id="3.40.50.720">
    <property type="entry name" value="NAD(P)-binding Rossmann-like Domain"/>
    <property type="match status" value="1"/>
</dbReference>
<gene>
    <name evidence="3" type="ORF">FRC98_01100</name>
</gene>
<dbReference type="InterPro" id="IPR052184">
    <property type="entry name" value="SDR_enzymes"/>
</dbReference>
<dbReference type="CDD" id="cd05325">
    <property type="entry name" value="carb_red_sniffer_like_SDR_c"/>
    <property type="match status" value="1"/>
</dbReference>
<keyword evidence="4" id="KW-1185">Reference proteome</keyword>
<dbReference type="PRINTS" id="PR00081">
    <property type="entry name" value="GDHRDH"/>
</dbReference>
<reference evidence="3 4" key="1">
    <citation type="submission" date="2019-08" db="EMBL/GenBank/DDBJ databases">
        <title>Bradymonadales sp. TMQ4.</title>
        <authorList>
            <person name="Liang Q."/>
        </authorList>
    </citation>
    <scope>NUCLEOTIDE SEQUENCE [LARGE SCALE GENOMIC DNA]</scope>
    <source>
        <strain evidence="3 4">TMQ4</strain>
    </source>
</reference>
<proteinExistence type="inferred from homology"/>
<evidence type="ECO:0000313" key="3">
    <source>
        <dbReference type="EMBL" id="TXD39030.1"/>
    </source>
</evidence>
<dbReference type="InterPro" id="IPR036291">
    <property type="entry name" value="NAD(P)-bd_dom_sf"/>
</dbReference>
<dbReference type="PANTHER" id="PTHR45458:SF1">
    <property type="entry name" value="SHORT CHAIN DEHYDROGENASE"/>
    <property type="match status" value="1"/>
</dbReference>
<dbReference type="Pfam" id="PF00106">
    <property type="entry name" value="adh_short"/>
    <property type="match status" value="1"/>
</dbReference>